<keyword evidence="2" id="KW-1185">Reference proteome</keyword>
<organism evidence="1 2">
    <name type="scientific">Arabis nemorensis</name>
    <dbReference type="NCBI Taxonomy" id="586526"/>
    <lineage>
        <taxon>Eukaryota</taxon>
        <taxon>Viridiplantae</taxon>
        <taxon>Streptophyta</taxon>
        <taxon>Embryophyta</taxon>
        <taxon>Tracheophyta</taxon>
        <taxon>Spermatophyta</taxon>
        <taxon>Magnoliopsida</taxon>
        <taxon>eudicotyledons</taxon>
        <taxon>Gunneridae</taxon>
        <taxon>Pentapetalae</taxon>
        <taxon>rosids</taxon>
        <taxon>malvids</taxon>
        <taxon>Brassicales</taxon>
        <taxon>Brassicaceae</taxon>
        <taxon>Arabideae</taxon>
        <taxon>Arabis</taxon>
    </lineage>
</organism>
<sequence length="118" mass="13533">MELGIETIKIRVLIRVIAYEDEKAVGYISVSLLDSELEGQSLFASSQFDIFGFTATEQSHKQAEKDQHERLFVRFELATKLPSIYFMLRVKLLLQMGWRRGHSIKDVRASSSLVLNLV</sequence>
<evidence type="ECO:0000313" key="2">
    <source>
        <dbReference type="Proteomes" id="UP000489600"/>
    </source>
</evidence>
<dbReference type="AlphaFoldDB" id="A0A565BLK5"/>
<dbReference type="OrthoDB" id="20507at2759"/>
<comment type="caution">
    <text evidence="1">The sequence shown here is derived from an EMBL/GenBank/DDBJ whole genome shotgun (WGS) entry which is preliminary data.</text>
</comment>
<evidence type="ECO:0000313" key="1">
    <source>
        <dbReference type="EMBL" id="VVB02079.1"/>
    </source>
</evidence>
<protein>
    <submittedName>
        <fullName evidence="1">Uncharacterized protein</fullName>
    </submittedName>
</protein>
<reference evidence="1" key="1">
    <citation type="submission" date="2019-07" db="EMBL/GenBank/DDBJ databases">
        <authorList>
            <person name="Dittberner H."/>
        </authorList>
    </citation>
    <scope>NUCLEOTIDE SEQUENCE [LARGE SCALE GENOMIC DNA]</scope>
</reference>
<dbReference type="EMBL" id="CABITT030000004">
    <property type="protein sequence ID" value="VVB02079.1"/>
    <property type="molecule type" value="Genomic_DNA"/>
</dbReference>
<dbReference type="Proteomes" id="UP000489600">
    <property type="component" value="Unassembled WGS sequence"/>
</dbReference>
<name>A0A565BLK5_9BRAS</name>
<gene>
    <name evidence="1" type="ORF">ANE_LOCUS12523</name>
</gene>
<accession>A0A565BLK5</accession>
<proteinExistence type="predicted"/>